<dbReference type="InterPro" id="IPR000834">
    <property type="entry name" value="Peptidase_M14"/>
</dbReference>
<feature type="non-terminal residue" evidence="9">
    <location>
        <position position="1"/>
    </location>
</feature>
<dbReference type="PANTHER" id="PTHR11705:SF143">
    <property type="entry name" value="SLL0236 PROTEIN"/>
    <property type="match status" value="1"/>
</dbReference>
<sequence>YGQDPTITHLVDQFDYYILPVFNVDGYAYTWTKDRLWRKTRSKTSVPLCYGADPNRNWDYHWCETYTTMKPSQFKIQDDGSIQAINALAAVHGTQYQHGNIAQTIYVASGSTVDWIYGTANVIFSYGVELRDTGKYGFLLPEDQIIPSGEETLAGLLALLQYIEKQVYA</sequence>
<gene>
    <name evidence="9" type="ORF">FNK824_LOCUS29790</name>
    <name evidence="10" type="ORF">JBS370_LOCUS33456</name>
</gene>
<organism evidence="9 11">
    <name type="scientific">Rotaria sordida</name>
    <dbReference type="NCBI Taxonomy" id="392033"/>
    <lineage>
        <taxon>Eukaryota</taxon>
        <taxon>Metazoa</taxon>
        <taxon>Spiralia</taxon>
        <taxon>Gnathifera</taxon>
        <taxon>Rotifera</taxon>
        <taxon>Eurotatoria</taxon>
        <taxon>Bdelloidea</taxon>
        <taxon>Philodinida</taxon>
        <taxon>Philodinidae</taxon>
        <taxon>Rotaria</taxon>
    </lineage>
</organism>
<dbReference type="Proteomes" id="UP000663836">
    <property type="component" value="Unassembled WGS sequence"/>
</dbReference>
<comment type="caution">
    <text evidence="9">The sequence shown here is derived from an EMBL/GenBank/DDBJ whole genome shotgun (WGS) entry which is preliminary data.</text>
</comment>
<dbReference type="GO" id="GO:0008270">
    <property type="term" value="F:zinc ion binding"/>
    <property type="evidence" value="ECO:0007669"/>
    <property type="project" value="InterPro"/>
</dbReference>
<keyword evidence="5" id="KW-0862">Zinc</keyword>
<dbReference type="EMBL" id="CAJOBD010009704">
    <property type="protein sequence ID" value="CAF4140224.1"/>
    <property type="molecule type" value="Genomic_DNA"/>
</dbReference>
<proteinExistence type="inferred from homology"/>
<dbReference type="GO" id="GO:0006508">
    <property type="term" value="P:proteolysis"/>
    <property type="evidence" value="ECO:0007669"/>
    <property type="project" value="UniProtKB-KW"/>
</dbReference>
<dbReference type="GO" id="GO:0004181">
    <property type="term" value="F:metallocarboxypeptidase activity"/>
    <property type="evidence" value="ECO:0007669"/>
    <property type="project" value="InterPro"/>
</dbReference>
<evidence type="ECO:0000256" key="6">
    <source>
        <dbReference type="ARBA" id="ARBA00023049"/>
    </source>
</evidence>
<dbReference type="SUPFAM" id="SSF53187">
    <property type="entry name" value="Zn-dependent exopeptidases"/>
    <property type="match status" value="1"/>
</dbReference>
<evidence type="ECO:0000313" key="11">
    <source>
        <dbReference type="Proteomes" id="UP000663874"/>
    </source>
</evidence>
<dbReference type="AlphaFoldDB" id="A0A819TCJ0"/>
<reference evidence="9" key="1">
    <citation type="submission" date="2021-02" db="EMBL/GenBank/DDBJ databases">
        <authorList>
            <person name="Nowell W R."/>
        </authorList>
    </citation>
    <scope>NUCLEOTIDE SEQUENCE</scope>
</reference>
<protein>
    <recommendedName>
        <fullName evidence="8">Peptidase M14 domain-containing protein</fullName>
    </recommendedName>
</protein>
<evidence type="ECO:0000313" key="9">
    <source>
        <dbReference type="EMBL" id="CAF4070691.1"/>
    </source>
</evidence>
<dbReference type="Gene3D" id="3.40.630.10">
    <property type="entry name" value="Zn peptidases"/>
    <property type="match status" value="1"/>
</dbReference>
<dbReference type="SMART" id="SM00631">
    <property type="entry name" value="Zn_pept"/>
    <property type="match status" value="1"/>
</dbReference>
<feature type="domain" description="Peptidase M14" evidence="8">
    <location>
        <begin position="1"/>
        <end position="163"/>
    </location>
</feature>
<dbReference type="EMBL" id="CAJOBE010008825">
    <property type="protein sequence ID" value="CAF4070691.1"/>
    <property type="molecule type" value="Genomic_DNA"/>
</dbReference>
<evidence type="ECO:0000256" key="4">
    <source>
        <dbReference type="ARBA" id="ARBA00022801"/>
    </source>
</evidence>
<keyword evidence="6" id="KW-0482">Metalloprotease</keyword>
<comment type="cofactor">
    <cofactor evidence="1">
        <name>Zn(2+)</name>
        <dbReference type="ChEBI" id="CHEBI:29105"/>
    </cofactor>
</comment>
<dbReference type="Pfam" id="PF00246">
    <property type="entry name" value="Peptidase_M14"/>
    <property type="match status" value="2"/>
</dbReference>
<evidence type="ECO:0000313" key="10">
    <source>
        <dbReference type="EMBL" id="CAF4140224.1"/>
    </source>
</evidence>
<keyword evidence="4" id="KW-0378">Hydrolase</keyword>
<dbReference type="GO" id="GO:0005615">
    <property type="term" value="C:extracellular space"/>
    <property type="evidence" value="ECO:0007669"/>
    <property type="project" value="TreeGrafter"/>
</dbReference>
<evidence type="ECO:0000256" key="3">
    <source>
        <dbReference type="ARBA" id="ARBA00022670"/>
    </source>
</evidence>
<feature type="active site" description="Proton donor/acceptor" evidence="7">
    <location>
        <position position="129"/>
    </location>
</feature>
<comment type="similarity">
    <text evidence="2 7">Belongs to the peptidase M14 family.</text>
</comment>
<evidence type="ECO:0000256" key="7">
    <source>
        <dbReference type="PROSITE-ProRule" id="PRU01379"/>
    </source>
</evidence>
<evidence type="ECO:0000259" key="8">
    <source>
        <dbReference type="PROSITE" id="PS52035"/>
    </source>
</evidence>
<keyword evidence="3" id="KW-0645">Protease</keyword>
<dbReference type="PROSITE" id="PS52035">
    <property type="entry name" value="PEPTIDASE_M14"/>
    <property type="match status" value="1"/>
</dbReference>
<evidence type="ECO:0000256" key="1">
    <source>
        <dbReference type="ARBA" id="ARBA00001947"/>
    </source>
</evidence>
<evidence type="ECO:0000256" key="2">
    <source>
        <dbReference type="ARBA" id="ARBA00005988"/>
    </source>
</evidence>
<dbReference type="PANTHER" id="PTHR11705">
    <property type="entry name" value="PROTEASE FAMILY M14 CARBOXYPEPTIDASE A,B"/>
    <property type="match status" value="1"/>
</dbReference>
<dbReference type="Proteomes" id="UP000663874">
    <property type="component" value="Unassembled WGS sequence"/>
</dbReference>
<evidence type="ECO:0000256" key="5">
    <source>
        <dbReference type="ARBA" id="ARBA00022833"/>
    </source>
</evidence>
<accession>A0A819TCJ0</accession>
<name>A0A819TCJ0_9BILA</name>